<reference evidence="2 3" key="1">
    <citation type="submission" date="2018-01" db="EMBL/GenBank/DDBJ databases">
        <title>Genomic Encyclopedia of Archaeal and Bacterial Type Strains, Phase II (KMG-II): from individual species to whole genera.</title>
        <authorList>
            <person name="Goeker M."/>
        </authorList>
    </citation>
    <scope>NUCLEOTIDE SEQUENCE [LARGE SCALE GENOMIC DNA]</scope>
    <source>
        <strain evidence="2 3">DSM 17023</strain>
    </source>
</reference>
<evidence type="ECO:0000313" key="2">
    <source>
        <dbReference type="EMBL" id="POF34177.1"/>
    </source>
</evidence>
<comment type="caution">
    <text evidence="2">The sequence shown here is derived from an EMBL/GenBank/DDBJ whole genome shotgun (WGS) entry which is preliminary data.</text>
</comment>
<keyword evidence="3" id="KW-1185">Reference proteome</keyword>
<evidence type="ECO:0000259" key="1">
    <source>
        <dbReference type="Pfam" id="PF13020"/>
    </source>
</evidence>
<protein>
    <submittedName>
        <fullName evidence="2">Uncharacterized protein DUF3883</fullName>
    </submittedName>
</protein>
<proteinExistence type="predicted"/>
<dbReference type="EMBL" id="PPCN01000001">
    <property type="protein sequence ID" value="POF34177.1"/>
    <property type="molecule type" value="Genomic_DNA"/>
</dbReference>
<evidence type="ECO:0000313" key="3">
    <source>
        <dbReference type="Proteomes" id="UP000236959"/>
    </source>
</evidence>
<dbReference type="InterPro" id="IPR024975">
    <property type="entry name" value="NOV_C"/>
</dbReference>
<name>A0A2S3V2H5_9HYPH</name>
<sequence length="288" mass="32166">MTQPPDRTTLARMSSGDWSDTENDAVVAAYFAMLGDELSGQSYNKAAHNRLLQEQIGRSRGSIEFKLCNVSAAAMGLGVLTIKGYLPRFNFQMALAEAVSRWLARHPEWETALNGMQSHRAEEPPAVFVGVAPTLQNAPPPEETEKLIAVARRFDVAGRDERNRALGQAGEELVYHHERGQLLRQGRDDLAGKVVWVSKEDGDGAGYDISSFTPEGCDRLIEVKTTNGWERTPFHISRNELEVAEARRDDWYLFRLYEFARTPKAFELRPPLEAHVALTATSFQASFG</sequence>
<dbReference type="RefSeq" id="WP_235867042.1">
    <property type="nucleotide sequence ID" value="NZ_PPCN01000001.1"/>
</dbReference>
<dbReference type="Pfam" id="PF13020">
    <property type="entry name" value="NOV_C"/>
    <property type="match status" value="1"/>
</dbReference>
<organism evidence="2 3">
    <name type="scientific">Roseibium marinum</name>
    <dbReference type="NCBI Taxonomy" id="281252"/>
    <lineage>
        <taxon>Bacteria</taxon>
        <taxon>Pseudomonadati</taxon>
        <taxon>Pseudomonadota</taxon>
        <taxon>Alphaproteobacteria</taxon>
        <taxon>Hyphomicrobiales</taxon>
        <taxon>Stappiaceae</taxon>
        <taxon>Roseibium</taxon>
    </lineage>
</organism>
<dbReference type="Proteomes" id="UP000236959">
    <property type="component" value="Unassembled WGS sequence"/>
</dbReference>
<accession>A0A2S3V2H5</accession>
<dbReference type="AlphaFoldDB" id="A0A2S3V2H5"/>
<feature type="domain" description="Protein NO VEIN C-terminal" evidence="1">
    <location>
        <begin position="170"/>
        <end position="266"/>
    </location>
</feature>
<gene>
    <name evidence="2" type="ORF">CLV41_101629</name>
</gene>